<comment type="caution">
    <text evidence="1">The sequence shown here is derived from an EMBL/GenBank/DDBJ whole genome shotgun (WGS) entry which is preliminary data.</text>
</comment>
<reference evidence="1" key="1">
    <citation type="submission" date="2020-08" db="EMBL/GenBank/DDBJ databases">
        <title>Genome public.</title>
        <authorList>
            <person name="Liu C."/>
            <person name="Sun Q."/>
        </authorList>
    </citation>
    <scope>NUCLEOTIDE SEQUENCE</scope>
    <source>
        <strain evidence="1">NSJ-53</strain>
    </source>
</reference>
<protein>
    <submittedName>
        <fullName evidence="1">Uncharacterized protein</fullName>
    </submittedName>
</protein>
<dbReference type="Proteomes" id="UP000623172">
    <property type="component" value="Unassembled WGS sequence"/>
</dbReference>
<organism evidence="1 2">
    <name type="scientific">Gehongia tenuis</name>
    <dbReference type="NCBI Taxonomy" id="2763655"/>
    <lineage>
        <taxon>Bacteria</taxon>
        <taxon>Bacillati</taxon>
        <taxon>Bacillota</taxon>
        <taxon>Clostridia</taxon>
        <taxon>Christensenellales</taxon>
        <taxon>Christensenellaceae</taxon>
        <taxon>Gehongia</taxon>
    </lineage>
</organism>
<sequence>MIFCGSTFCGMAHTLDATANEVGAIGSVKIQGGQYDELAVQKKSENYTEEISQEWDYDTALHAQFENSLNAGNVTYTISQISAILLKRRKYGEFAWQTLERVDISSQEDALFTYYDRFNQSNCEYEYALVPVIGNTEGNINVNRILSHFDGLFIMERNDGFNTLLETEIVTQKNRPSSAITTIDRRYPYYESNGSSNYYSGQASGLFAKLNAKTHDWSIEDGWQYREALMEFLCNGRPKILKYEDGRMWLINIVGEPSEDASSHPDKVITSFDWVEIGDAQSGVDLYINNFIDYDGNLRRGIL</sequence>
<evidence type="ECO:0000313" key="2">
    <source>
        <dbReference type="Proteomes" id="UP000623172"/>
    </source>
</evidence>
<keyword evidence="2" id="KW-1185">Reference proteome</keyword>
<accession>A0A926D636</accession>
<dbReference type="AlphaFoldDB" id="A0A926D636"/>
<dbReference type="RefSeq" id="WP_249316735.1">
    <property type="nucleotide sequence ID" value="NZ_JACRSR010000003.1"/>
</dbReference>
<proteinExistence type="predicted"/>
<dbReference type="EMBL" id="JACRSR010000003">
    <property type="protein sequence ID" value="MBC8531926.1"/>
    <property type="molecule type" value="Genomic_DNA"/>
</dbReference>
<name>A0A926D636_9FIRM</name>
<evidence type="ECO:0000313" key="1">
    <source>
        <dbReference type="EMBL" id="MBC8531926.1"/>
    </source>
</evidence>
<gene>
    <name evidence="1" type="ORF">H8696_08710</name>
</gene>